<evidence type="ECO:0000313" key="2">
    <source>
        <dbReference type="Proteomes" id="UP000683507"/>
    </source>
</evidence>
<proteinExistence type="predicted"/>
<name>A0A916JJQ6_9FLAO</name>
<protein>
    <recommendedName>
        <fullName evidence="3">Response regulator</fullName>
    </recommendedName>
</protein>
<accession>A0A916JJQ6</accession>
<dbReference type="RefSeq" id="WP_258540341.1">
    <property type="nucleotide sequence ID" value="NZ_OU015584.1"/>
</dbReference>
<keyword evidence="2" id="KW-1185">Reference proteome</keyword>
<sequence length="142" mass="16351">MRTKKDFKIVIVEDDLYYNKALTKYVGTICNPKVYPGINFDIQSYFTAHDCIENLEPDVDLMLLDFYLINDEEYDIIYGDEVVEVVNKYCPNCKIIMVSEQGSTHLTAQMLRNGIYDYIDKNTNSKNRIGSVIQKLVKDAAA</sequence>
<gene>
    <name evidence="1" type="ORF">CRYO30217_00096</name>
</gene>
<organism evidence="1 2">
    <name type="scientific">Parvicella tangerina</name>
    <dbReference type="NCBI Taxonomy" id="2829795"/>
    <lineage>
        <taxon>Bacteria</taxon>
        <taxon>Pseudomonadati</taxon>
        <taxon>Bacteroidota</taxon>
        <taxon>Flavobacteriia</taxon>
        <taxon>Flavobacteriales</taxon>
        <taxon>Parvicellaceae</taxon>
        <taxon>Parvicella</taxon>
    </lineage>
</organism>
<dbReference type="Proteomes" id="UP000683507">
    <property type="component" value="Chromosome"/>
</dbReference>
<dbReference type="AlphaFoldDB" id="A0A916JJQ6"/>
<evidence type="ECO:0008006" key="3">
    <source>
        <dbReference type="Google" id="ProtNLM"/>
    </source>
</evidence>
<evidence type="ECO:0000313" key="1">
    <source>
        <dbReference type="EMBL" id="CAG5076394.1"/>
    </source>
</evidence>
<reference evidence="1" key="1">
    <citation type="submission" date="2021-04" db="EMBL/GenBank/DDBJ databases">
        <authorList>
            <person name="Rodrigo-Torres L."/>
            <person name="Arahal R. D."/>
            <person name="Lucena T."/>
        </authorList>
    </citation>
    <scope>NUCLEOTIDE SEQUENCE</scope>
    <source>
        <strain evidence="1">AS29M-1</strain>
    </source>
</reference>
<dbReference type="KEGG" id="ptan:CRYO30217_00096"/>
<dbReference type="SUPFAM" id="SSF52172">
    <property type="entry name" value="CheY-like"/>
    <property type="match status" value="1"/>
</dbReference>
<dbReference type="EMBL" id="OU015584">
    <property type="protein sequence ID" value="CAG5076394.1"/>
    <property type="molecule type" value="Genomic_DNA"/>
</dbReference>
<dbReference type="Gene3D" id="3.40.50.2300">
    <property type="match status" value="1"/>
</dbReference>
<dbReference type="InterPro" id="IPR011006">
    <property type="entry name" value="CheY-like_superfamily"/>
</dbReference>